<keyword evidence="8" id="KW-0119">Carbohydrate metabolism</keyword>
<evidence type="ECO:0000256" key="2">
    <source>
        <dbReference type="ARBA" id="ARBA00001911"/>
    </source>
</evidence>
<keyword evidence="6 8" id="KW-0520">NAD</keyword>
<sequence length="360" mass="40171">MYELSILVTGGAGYIGSHTIVELLNKGYDVIVIDNFSNSHPEALRRVSEITGEEFKIYNIDILDRLGLEKVFSENSIEAVIHFAGLKAVGESVEVPLHYYKNNITGTLNLCEMMQKYNVKRLVFSSSATVYGNPKTVPISEDFPLNATNPYGRTKLMIEEILRDLYVSDNQWSITILRYFNPIGAHVSGIIGEDPTGIPNNLLPFISKVAIGELKEVKVFGNHYPTKDGTGIRDYIHVVDLALGHLHALENNLKTKGISTYNLGTGKGYSVLEIISAFEKASGRKIPYTITEQRPGDVAVCFANPVKAKRELQWTVERGIEEMVADSWRWQCQNPSGYREENKILTVTGNPMQSNGDFSF</sequence>
<comment type="pathway">
    <text evidence="8">Carbohydrate metabolism; galactose metabolism.</text>
</comment>
<dbReference type="CDD" id="cd05247">
    <property type="entry name" value="UDP_G4E_1_SDR_e"/>
    <property type="match status" value="1"/>
</dbReference>
<evidence type="ECO:0000256" key="3">
    <source>
        <dbReference type="ARBA" id="ARBA00007637"/>
    </source>
</evidence>
<name>A0A0U1NUM8_9BACI</name>
<dbReference type="PANTHER" id="PTHR43725:SF47">
    <property type="entry name" value="UDP-GLUCOSE 4-EPIMERASE"/>
    <property type="match status" value="1"/>
</dbReference>
<comment type="cofactor">
    <cofactor evidence="2 8">
        <name>NAD(+)</name>
        <dbReference type="ChEBI" id="CHEBI:57540"/>
    </cofactor>
</comment>
<dbReference type="GO" id="GO:0005829">
    <property type="term" value="C:cytosol"/>
    <property type="evidence" value="ECO:0007669"/>
    <property type="project" value="TreeGrafter"/>
</dbReference>
<proteinExistence type="inferred from homology"/>
<dbReference type="InterPro" id="IPR005886">
    <property type="entry name" value="UDP_G4E"/>
</dbReference>
<dbReference type="Proteomes" id="UP000199087">
    <property type="component" value="Unassembled WGS sequence"/>
</dbReference>
<evidence type="ECO:0000256" key="7">
    <source>
        <dbReference type="ARBA" id="ARBA00023235"/>
    </source>
</evidence>
<evidence type="ECO:0000256" key="4">
    <source>
        <dbReference type="ARBA" id="ARBA00013189"/>
    </source>
</evidence>
<dbReference type="STRING" id="1499688.BN000_01586"/>
<dbReference type="GO" id="GO:0003978">
    <property type="term" value="F:UDP-glucose 4-epimerase activity"/>
    <property type="evidence" value="ECO:0007669"/>
    <property type="project" value="UniProtKB-UniRule"/>
</dbReference>
<organism evidence="10 11">
    <name type="scientific">Neobacillus massiliamazoniensis</name>
    <dbReference type="NCBI Taxonomy" id="1499688"/>
    <lineage>
        <taxon>Bacteria</taxon>
        <taxon>Bacillati</taxon>
        <taxon>Bacillota</taxon>
        <taxon>Bacilli</taxon>
        <taxon>Bacillales</taxon>
        <taxon>Bacillaceae</taxon>
        <taxon>Neobacillus</taxon>
    </lineage>
</organism>
<dbReference type="Gene3D" id="3.90.25.10">
    <property type="entry name" value="UDP-galactose 4-epimerase, domain 1"/>
    <property type="match status" value="1"/>
</dbReference>
<dbReference type="AlphaFoldDB" id="A0A0U1NUM8"/>
<dbReference type="NCBIfam" id="NF007956">
    <property type="entry name" value="PRK10675.1"/>
    <property type="match status" value="1"/>
</dbReference>
<dbReference type="EC" id="5.1.3.2" evidence="4 8"/>
<dbReference type="NCBIfam" id="TIGR01179">
    <property type="entry name" value="galE"/>
    <property type="match status" value="1"/>
</dbReference>
<dbReference type="SUPFAM" id="SSF51735">
    <property type="entry name" value="NAD(P)-binding Rossmann-fold domains"/>
    <property type="match status" value="1"/>
</dbReference>
<reference evidence="11" key="1">
    <citation type="submission" date="2015-05" db="EMBL/GenBank/DDBJ databases">
        <authorList>
            <person name="Urmite Genomes"/>
        </authorList>
    </citation>
    <scope>NUCLEOTIDE SEQUENCE [LARGE SCALE GENOMIC DNA]</scope>
    <source>
        <strain evidence="11">LF1</strain>
    </source>
</reference>
<keyword evidence="7 8" id="KW-0413">Isomerase</keyword>
<evidence type="ECO:0000256" key="8">
    <source>
        <dbReference type="RuleBase" id="RU366046"/>
    </source>
</evidence>
<comment type="catalytic activity">
    <reaction evidence="1 8">
        <text>UDP-alpha-D-glucose = UDP-alpha-D-galactose</text>
        <dbReference type="Rhea" id="RHEA:22168"/>
        <dbReference type="ChEBI" id="CHEBI:58885"/>
        <dbReference type="ChEBI" id="CHEBI:66914"/>
        <dbReference type="EC" id="5.1.3.2"/>
    </reaction>
</comment>
<evidence type="ECO:0000256" key="5">
    <source>
        <dbReference type="ARBA" id="ARBA00018569"/>
    </source>
</evidence>
<evidence type="ECO:0000259" key="9">
    <source>
        <dbReference type="Pfam" id="PF16363"/>
    </source>
</evidence>
<dbReference type="Pfam" id="PF16363">
    <property type="entry name" value="GDP_Man_Dehyd"/>
    <property type="match status" value="1"/>
</dbReference>
<evidence type="ECO:0000256" key="6">
    <source>
        <dbReference type="ARBA" id="ARBA00023027"/>
    </source>
</evidence>
<evidence type="ECO:0000313" key="10">
    <source>
        <dbReference type="EMBL" id="CRK81675.1"/>
    </source>
</evidence>
<protein>
    <recommendedName>
        <fullName evidence="5 8">UDP-glucose 4-epimerase</fullName>
        <ecNumber evidence="4 8">5.1.3.2</ecNumber>
    </recommendedName>
</protein>
<dbReference type="PANTHER" id="PTHR43725">
    <property type="entry name" value="UDP-GLUCOSE 4-EPIMERASE"/>
    <property type="match status" value="1"/>
</dbReference>
<dbReference type="GO" id="GO:0006012">
    <property type="term" value="P:galactose metabolic process"/>
    <property type="evidence" value="ECO:0007669"/>
    <property type="project" value="UniProtKB-UniPathway"/>
</dbReference>
<keyword evidence="11" id="KW-1185">Reference proteome</keyword>
<comment type="similarity">
    <text evidence="3 8">Belongs to the NAD(P)-dependent epimerase/dehydratase family.</text>
</comment>
<dbReference type="InterPro" id="IPR036291">
    <property type="entry name" value="NAD(P)-bd_dom_sf"/>
</dbReference>
<dbReference type="Gene3D" id="3.40.50.720">
    <property type="entry name" value="NAD(P)-binding Rossmann-like Domain"/>
    <property type="match status" value="1"/>
</dbReference>
<evidence type="ECO:0000256" key="1">
    <source>
        <dbReference type="ARBA" id="ARBA00000083"/>
    </source>
</evidence>
<evidence type="ECO:0000313" key="11">
    <source>
        <dbReference type="Proteomes" id="UP000199087"/>
    </source>
</evidence>
<gene>
    <name evidence="10" type="ORF">BN000_01586</name>
</gene>
<dbReference type="UniPathway" id="UPA00214"/>
<feature type="domain" description="NAD(P)-binding" evidence="9">
    <location>
        <begin position="7"/>
        <end position="326"/>
    </location>
</feature>
<dbReference type="InterPro" id="IPR016040">
    <property type="entry name" value="NAD(P)-bd_dom"/>
</dbReference>
<comment type="subunit">
    <text evidence="8">Homodimer.</text>
</comment>
<dbReference type="EMBL" id="CVRB01000001">
    <property type="protein sequence ID" value="CRK81675.1"/>
    <property type="molecule type" value="Genomic_DNA"/>
</dbReference>
<accession>A0A0U1NUM8</accession>